<feature type="chain" id="PRO_5037036582" description="Lectin-like protein BA14k" evidence="1">
    <location>
        <begin position="30"/>
        <end position="113"/>
    </location>
</feature>
<keyword evidence="3" id="KW-1185">Reference proteome</keyword>
<reference evidence="2" key="1">
    <citation type="submission" date="2020-12" db="EMBL/GenBank/DDBJ databases">
        <title>Bacterial taxonomy.</title>
        <authorList>
            <person name="Pan X."/>
        </authorList>
    </citation>
    <scope>NUCLEOTIDE SEQUENCE</scope>
    <source>
        <strain evidence="2">B2012</strain>
    </source>
</reference>
<accession>A0A934IEF3</accession>
<evidence type="ECO:0000313" key="3">
    <source>
        <dbReference type="Proteomes" id="UP000609531"/>
    </source>
</evidence>
<dbReference type="AlphaFoldDB" id="A0A934IEF3"/>
<proteinExistence type="predicted"/>
<comment type="caution">
    <text evidence="2">The sequence shown here is derived from an EMBL/GenBank/DDBJ whole genome shotgun (WGS) entry which is preliminary data.</text>
</comment>
<dbReference type="EMBL" id="JAEKJA010000003">
    <property type="protein sequence ID" value="MBJ3775023.1"/>
    <property type="molecule type" value="Genomic_DNA"/>
</dbReference>
<protein>
    <recommendedName>
        <fullName evidence="4">Lectin-like protein BA14k</fullName>
    </recommendedName>
</protein>
<dbReference type="Proteomes" id="UP000609531">
    <property type="component" value="Unassembled WGS sequence"/>
</dbReference>
<evidence type="ECO:0000313" key="2">
    <source>
        <dbReference type="EMBL" id="MBJ3775023.1"/>
    </source>
</evidence>
<evidence type="ECO:0000256" key="1">
    <source>
        <dbReference type="SAM" id="SignalP"/>
    </source>
</evidence>
<gene>
    <name evidence="2" type="ORF">JCR33_04950</name>
</gene>
<dbReference type="RefSeq" id="WP_198880918.1">
    <property type="nucleotide sequence ID" value="NZ_JAEKJA010000003.1"/>
</dbReference>
<keyword evidence="1" id="KW-0732">Signal</keyword>
<sequence>MTIKTRIIAFGTATIIGLGALTAAGTAGAAPLAASAAAQTVDTNIVKVGGHRHHGHHGHHGRHGHGYGHRYRPGYVYYPGAYRPIYRDCFFKSVRVWDPYYGGYYVERRKVCR</sequence>
<feature type="signal peptide" evidence="1">
    <location>
        <begin position="1"/>
        <end position="29"/>
    </location>
</feature>
<organism evidence="2 3">
    <name type="scientific">Acuticoccus mangrovi</name>
    <dbReference type="NCBI Taxonomy" id="2796142"/>
    <lineage>
        <taxon>Bacteria</taxon>
        <taxon>Pseudomonadati</taxon>
        <taxon>Pseudomonadota</taxon>
        <taxon>Alphaproteobacteria</taxon>
        <taxon>Hyphomicrobiales</taxon>
        <taxon>Amorphaceae</taxon>
        <taxon>Acuticoccus</taxon>
    </lineage>
</organism>
<name>A0A934IEF3_9HYPH</name>
<evidence type="ECO:0008006" key="4">
    <source>
        <dbReference type="Google" id="ProtNLM"/>
    </source>
</evidence>